<accession>A0AAE3IV50</accession>
<feature type="transmembrane region" description="Helical" evidence="1">
    <location>
        <begin position="121"/>
        <end position="142"/>
    </location>
</feature>
<keyword evidence="1" id="KW-0472">Membrane</keyword>
<feature type="transmembrane region" description="Helical" evidence="1">
    <location>
        <begin position="43"/>
        <end position="61"/>
    </location>
</feature>
<dbReference type="Pfam" id="PF07331">
    <property type="entry name" value="TctB"/>
    <property type="match status" value="1"/>
</dbReference>
<keyword evidence="1" id="KW-0812">Transmembrane</keyword>
<evidence type="ECO:0000259" key="2">
    <source>
        <dbReference type="Pfam" id="PF07331"/>
    </source>
</evidence>
<evidence type="ECO:0000256" key="1">
    <source>
        <dbReference type="SAM" id="Phobius"/>
    </source>
</evidence>
<organism evidence="3 4">
    <name type="scientific">Perspicuibacillus lycopersici</name>
    <dbReference type="NCBI Taxonomy" id="1325689"/>
    <lineage>
        <taxon>Bacteria</taxon>
        <taxon>Bacillati</taxon>
        <taxon>Bacillota</taxon>
        <taxon>Bacilli</taxon>
        <taxon>Bacillales</taxon>
        <taxon>Bacillaceae</taxon>
        <taxon>Perspicuibacillus</taxon>
    </lineage>
</organism>
<dbReference type="EMBL" id="JAOUSF010000005">
    <property type="protein sequence ID" value="MCU9614777.1"/>
    <property type="molecule type" value="Genomic_DNA"/>
</dbReference>
<feature type="domain" description="DUF1468" evidence="2">
    <location>
        <begin position="13"/>
        <end position="147"/>
    </location>
</feature>
<keyword evidence="4" id="KW-1185">Reference proteome</keyword>
<protein>
    <submittedName>
        <fullName evidence="3">Tripartite tricarboxylate transporter TctB family protein</fullName>
    </submittedName>
</protein>
<comment type="caution">
    <text evidence="3">The sequence shown here is derived from an EMBL/GenBank/DDBJ whole genome shotgun (WGS) entry which is preliminary data.</text>
</comment>
<dbReference type="Proteomes" id="UP001209318">
    <property type="component" value="Unassembled WGS sequence"/>
</dbReference>
<reference evidence="3" key="1">
    <citation type="submission" date="2022-10" db="EMBL/GenBank/DDBJ databases">
        <title>Description of Fervidibacillus gen. nov. in the family Fervidibacillaceae fam. nov. with two species, Fervidibacillus albus sp. nov., and Fervidibacillus halotolerans sp. nov., isolated from tidal flat sediments.</title>
        <authorList>
            <person name="Kwon K.K."/>
            <person name="Yang S.-H."/>
        </authorList>
    </citation>
    <scope>NUCLEOTIDE SEQUENCE</scope>
    <source>
        <strain evidence="3">JCM 19140</strain>
    </source>
</reference>
<name>A0AAE3IV50_9BACI</name>
<evidence type="ECO:0000313" key="4">
    <source>
        <dbReference type="Proteomes" id="UP001209318"/>
    </source>
</evidence>
<dbReference type="InterPro" id="IPR009936">
    <property type="entry name" value="DUF1468"/>
</dbReference>
<sequence>MKLLLKCVHKSGAIVTILIGMLSVVEARKLYPYGMNLLTGDHAFPGLIGILLIIAGVFLLFSKGNSNDNQPLPKGKVKYSMIFTIIVLLLYCYVMEYVGYLISTFLAIICLMQLIGKYRLVFSAFTAALFTAGLYYLFIVLLKTPLPSGYFHF</sequence>
<dbReference type="RefSeq" id="WP_263074098.1">
    <property type="nucleotide sequence ID" value="NZ_JAOUSF010000005.1"/>
</dbReference>
<dbReference type="AlphaFoldDB" id="A0AAE3IV50"/>
<gene>
    <name evidence="3" type="ORF">OEV98_14630</name>
</gene>
<feature type="transmembrane region" description="Helical" evidence="1">
    <location>
        <begin position="82"/>
        <end position="115"/>
    </location>
</feature>
<proteinExistence type="predicted"/>
<keyword evidence="1" id="KW-1133">Transmembrane helix</keyword>
<evidence type="ECO:0000313" key="3">
    <source>
        <dbReference type="EMBL" id="MCU9614777.1"/>
    </source>
</evidence>